<protein>
    <recommendedName>
        <fullName evidence="2">Gfd2/YDR514C-like C-terminal domain-containing protein</fullName>
    </recommendedName>
</protein>
<dbReference type="InterPro" id="IPR036397">
    <property type="entry name" value="RNaseH_sf"/>
</dbReference>
<dbReference type="Proteomes" id="UP001306508">
    <property type="component" value="Unassembled WGS sequence"/>
</dbReference>
<dbReference type="InterPro" id="IPR012337">
    <property type="entry name" value="RNaseH-like_sf"/>
</dbReference>
<keyword evidence="4" id="KW-1185">Reference proteome</keyword>
<proteinExistence type="predicted"/>
<gene>
    <name evidence="3" type="ORF">RI543_004446</name>
</gene>
<dbReference type="Gene3D" id="3.30.420.10">
    <property type="entry name" value="Ribonuclease H-like superfamily/Ribonuclease H"/>
    <property type="match status" value="1"/>
</dbReference>
<feature type="domain" description="Gfd2/YDR514C-like C-terminal" evidence="2">
    <location>
        <begin position="211"/>
        <end position="402"/>
    </location>
</feature>
<evidence type="ECO:0000259" key="2">
    <source>
        <dbReference type="Pfam" id="PF21762"/>
    </source>
</evidence>
<dbReference type="AlphaFoldDB" id="A0AAN7WGZ1"/>
<dbReference type="GO" id="GO:0003676">
    <property type="term" value="F:nucleic acid binding"/>
    <property type="evidence" value="ECO:0007669"/>
    <property type="project" value="InterPro"/>
</dbReference>
<accession>A0AAN7WGZ1</accession>
<comment type="caution">
    <text evidence="3">The sequence shown here is derived from an EMBL/GenBank/DDBJ whole genome shotgun (WGS) entry which is preliminary data.</text>
</comment>
<sequence length="504" mass="58951">MHKYNRKSVVNKYVINKQKHYQTKKLPNILHVRNLPKDITYGVQPYKRSQTIINKYIQSPDFDNKRLTKQSWLNDFDHFKNLKFIKYEGSSTLSQYINLYIEKIKDYYLKLNKKSNSMLNDKIVQFNNKWKEEHSDHELSQMIDNNNNNIEIKKLTKSDNQSPLDKQYLISLSNIKREHYPTVYCSPKENSTQWDYLTNSIKLISQRNTICFSFDIEAFERDNNIITEIGISIYDPRENLHSLNPIFRNYHLIVSESLSLINKNWVLDMKECYLLGESLVLSLRQCVNFIQNLINFYMIPDNNISDSWERAFVGHNIEGDFKWLKSMGVILPDTKPVSHISQVDCNSSSRTTLVIDTHKIYSACYGKEGSSLGKILRLFQLPHAFLHNAGNDAYYTLRLLLHLCDVNTRVQCSLDDISTFQKKIKQILERSKQEDKIIPMSYSLTLKYGNSNDNKNNNNPKNVTSKKKKDLVPQTEFGGSQWFSDAKQAFESTIVSKSNVFTDF</sequence>
<evidence type="ECO:0000256" key="1">
    <source>
        <dbReference type="SAM" id="MobiDB-lite"/>
    </source>
</evidence>
<reference evidence="4" key="1">
    <citation type="submission" date="2023-07" db="EMBL/GenBank/DDBJ databases">
        <title>A draft genome of Kazachstania heterogenica Y-27499.</title>
        <authorList>
            <person name="Donic C."/>
            <person name="Kralova J.S."/>
            <person name="Fidel L."/>
            <person name="Ben-Dor S."/>
            <person name="Jung S."/>
        </authorList>
    </citation>
    <scope>NUCLEOTIDE SEQUENCE [LARGE SCALE GENOMIC DNA]</scope>
    <source>
        <strain evidence="4">Y27499</strain>
    </source>
</reference>
<evidence type="ECO:0000313" key="3">
    <source>
        <dbReference type="EMBL" id="KAK5774159.1"/>
    </source>
</evidence>
<dbReference type="PANTHER" id="PTHR28083:SF1">
    <property type="entry name" value="GOOD FOR FULL DBP5 ACTIVITY PROTEIN 2"/>
    <property type="match status" value="1"/>
</dbReference>
<dbReference type="InterPro" id="IPR040151">
    <property type="entry name" value="Gfd2/YDR514C-like"/>
</dbReference>
<name>A0AAN7WGZ1_9SACH</name>
<feature type="compositionally biased region" description="Low complexity" evidence="1">
    <location>
        <begin position="449"/>
        <end position="463"/>
    </location>
</feature>
<dbReference type="EMBL" id="JAWIZZ010000055">
    <property type="protein sequence ID" value="KAK5774159.1"/>
    <property type="molecule type" value="Genomic_DNA"/>
</dbReference>
<organism evidence="3 4">
    <name type="scientific">Arxiozyma heterogenica</name>
    <dbReference type="NCBI Taxonomy" id="278026"/>
    <lineage>
        <taxon>Eukaryota</taxon>
        <taxon>Fungi</taxon>
        <taxon>Dikarya</taxon>
        <taxon>Ascomycota</taxon>
        <taxon>Saccharomycotina</taxon>
        <taxon>Saccharomycetes</taxon>
        <taxon>Saccharomycetales</taxon>
        <taxon>Saccharomycetaceae</taxon>
        <taxon>Arxiozyma</taxon>
    </lineage>
</organism>
<dbReference type="InterPro" id="IPR048519">
    <property type="entry name" value="Gfd2/YDR514C-like_C"/>
</dbReference>
<dbReference type="Pfam" id="PF21762">
    <property type="entry name" value="DEDDh_C"/>
    <property type="match status" value="1"/>
</dbReference>
<dbReference type="GO" id="GO:0005634">
    <property type="term" value="C:nucleus"/>
    <property type="evidence" value="ECO:0007669"/>
    <property type="project" value="TreeGrafter"/>
</dbReference>
<feature type="region of interest" description="Disordered" evidence="1">
    <location>
        <begin position="449"/>
        <end position="471"/>
    </location>
</feature>
<dbReference type="SUPFAM" id="SSF53098">
    <property type="entry name" value="Ribonuclease H-like"/>
    <property type="match status" value="1"/>
</dbReference>
<evidence type="ECO:0000313" key="4">
    <source>
        <dbReference type="Proteomes" id="UP001306508"/>
    </source>
</evidence>
<dbReference type="PANTHER" id="PTHR28083">
    <property type="entry name" value="GOOD FOR FULL DBP5 ACTIVITY PROTEIN 2"/>
    <property type="match status" value="1"/>
</dbReference>